<dbReference type="Pfam" id="PF12780">
    <property type="entry name" value="AAA_8"/>
    <property type="match status" value="1"/>
</dbReference>
<evidence type="ECO:0008006" key="6">
    <source>
        <dbReference type="Google" id="ProtNLM"/>
    </source>
</evidence>
<reference evidence="4 5" key="1">
    <citation type="submission" date="2019-01" db="EMBL/GenBank/DDBJ databases">
        <authorList>
            <person name="Sayadi A."/>
        </authorList>
    </citation>
    <scope>NUCLEOTIDE SEQUENCE [LARGE SCALE GENOMIC DNA]</scope>
</reference>
<dbReference type="PANTHER" id="PTHR22878">
    <property type="entry name" value="DYNEIN HEAVY CHAIN 6, AXONEMAL-LIKE-RELATED"/>
    <property type="match status" value="1"/>
</dbReference>
<dbReference type="OrthoDB" id="10071015at2759"/>
<dbReference type="Proteomes" id="UP000410492">
    <property type="component" value="Unassembled WGS sequence"/>
</dbReference>
<name>A0A653DNL4_CALMS</name>
<dbReference type="InterPro" id="IPR026983">
    <property type="entry name" value="DHC"/>
</dbReference>
<dbReference type="Gene3D" id="1.20.920.20">
    <property type="match status" value="1"/>
</dbReference>
<accession>A0A653DNL4</accession>
<dbReference type="PANTHER" id="PTHR22878:SF70">
    <property type="entry name" value="DYNEIN HEAVY CHAIN 2, AXONEMAL"/>
    <property type="match status" value="1"/>
</dbReference>
<evidence type="ECO:0000313" key="5">
    <source>
        <dbReference type="Proteomes" id="UP000410492"/>
    </source>
</evidence>
<feature type="non-terminal residue" evidence="4">
    <location>
        <position position="262"/>
    </location>
</feature>
<feature type="domain" description="Dynein heavy chain coiled coil stalk" evidence="2">
    <location>
        <begin position="123"/>
        <end position="260"/>
    </location>
</feature>
<feature type="domain" description="Dynein heavy chain AAA module D4" evidence="3">
    <location>
        <begin position="1"/>
        <end position="41"/>
    </location>
</feature>
<protein>
    <recommendedName>
        <fullName evidence="6">Dynein heavy chain coiled coil stalk domain-containing protein</fullName>
    </recommendedName>
</protein>
<dbReference type="GO" id="GO:0051959">
    <property type="term" value="F:dynein light intermediate chain binding"/>
    <property type="evidence" value="ECO:0007669"/>
    <property type="project" value="InterPro"/>
</dbReference>
<dbReference type="AlphaFoldDB" id="A0A653DNL4"/>
<proteinExistence type="inferred from homology"/>
<comment type="similarity">
    <text evidence="1">Belongs to the dynein heavy chain family.</text>
</comment>
<keyword evidence="5" id="KW-1185">Reference proteome</keyword>
<dbReference type="GO" id="GO:0030286">
    <property type="term" value="C:dynein complex"/>
    <property type="evidence" value="ECO:0007669"/>
    <property type="project" value="InterPro"/>
</dbReference>
<dbReference type="InterPro" id="IPR024317">
    <property type="entry name" value="Dynein_heavy_chain_D4_dom"/>
</dbReference>
<dbReference type="GO" id="GO:0007018">
    <property type="term" value="P:microtubule-based movement"/>
    <property type="evidence" value="ECO:0007669"/>
    <property type="project" value="InterPro"/>
</dbReference>
<evidence type="ECO:0000256" key="1">
    <source>
        <dbReference type="ARBA" id="ARBA00008887"/>
    </source>
</evidence>
<gene>
    <name evidence="4" type="ORF">CALMAC_LOCUS19120</name>
</gene>
<dbReference type="EMBL" id="CAACVG010013415">
    <property type="protein sequence ID" value="VEN61803.1"/>
    <property type="molecule type" value="Genomic_DNA"/>
</dbReference>
<sequence length="262" mass="29304">MCQMFHVSTQELSNEFYVRLKRKNYVTSTSYLEMINTFKTLLAKKRDAILKGKKRYVVALEKLELAGAEVLVMQENLNKLQPQLTILSATVEEKMKVVLEQSAKASEIEQVIMKDEKIAGEQARDAQVIKDECDANLSEAMPILNTALAALNTLTPADINVIKTMKNPPKGVKLVMEAICIFKDIRPEKVPAPSGVGTVEDYWGPSKKVLSDTKFLESLLTFDKDNIAQKIMDKLKYQILDDASFDPDQIKTTSTAAEGIVE</sequence>
<dbReference type="Pfam" id="PF12777">
    <property type="entry name" value="MT"/>
    <property type="match status" value="1"/>
</dbReference>
<organism evidence="4 5">
    <name type="scientific">Callosobruchus maculatus</name>
    <name type="common">Southern cowpea weevil</name>
    <name type="synonym">Pulse bruchid</name>
    <dbReference type="NCBI Taxonomy" id="64391"/>
    <lineage>
        <taxon>Eukaryota</taxon>
        <taxon>Metazoa</taxon>
        <taxon>Ecdysozoa</taxon>
        <taxon>Arthropoda</taxon>
        <taxon>Hexapoda</taxon>
        <taxon>Insecta</taxon>
        <taxon>Pterygota</taxon>
        <taxon>Neoptera</taxon>
        <taxon>Endopterygota</taxon>
        <taxon>Coleoptera</taxon>
        <taxon>Polyphaga</taxon>
        <taxon>Cucujiformia</taxon>
        <taxon>Chrysomeloidea</taxon>
        <taxon>Chrysomelidae</taxon>
        <taxon>Bruchinae</taxon>
        <taxon>Bruchini</taxon>
        <taxon>Callosobruchus</taxon>
    </lineage>
</organism>
<evidence type="ECO:0000259" key="3">
    <source>
        <dbReference type="Pfam" id="PF12780"/>
    </source>
</evidence>
<evidence type="ECO:0000313" key="4">
    <source>
        <dbReference type="EMBL" id="VEN61803.1"/>
    </source>
</evidence>
<dbReference type="GO" id="GO:0045505">
    <property type="term" value="F:dynein intermediate chain binding"/>
    <property type="evidence" value="ECO:0007669"/>
    <property type="project" value="InterPro"/>
</dbReference>
<dbReference type="InterPro" id="IPR024743">
    <property type="entry name" value="Dynein_HC_stalk"/>
</dbReference>
<evidence type="ECO:0000259" key="2">
    <source>
        <dbReference type="Pfam" id="PF12777"/>
    </source>
</evidence>